<dbReference type="SMART" id="SM00354">
    <property type="entry name" value="HTH_LACI"/>
    <property type="match status" value="1"/>
</dbReference>
<dbReference type="GO" id="GO:0000976">
    <property type="term" value="F:transcription cis-regulatory region binding"/>
    <property type="evidence" value="ECO:0007669"/>
    <property type="project" value="TreeGrafter"/>
</dbReference>
<dbReference type="PROSITE" id="PS50943">
    <property type="entry name" value="HTH_CROC1"/>
    <property type="match status" value="1"/>
</dbReference>
<protein>
    <submittedName>
        <fullName evidence="6">LacI family transcriptional regulator</fullName>
    </submittedName>
</protein>
<comment type="caution">
    <text evidence="6">The sequence shown here is derived from an EMBL/GenBank/DDBJ whole genome shotgun (WGS) entry which is preliminary data.</text>
</comment>
<dbReference type="Gene3D" id="1.10.260.40">
    <property type="entry name" value="lambda repressor-like DNA-binding domains"/>
    <property type="match status" value="1"/>
</dbReference>
<evidence type="ECO:0000256" key="3">
    <source>
        <dbReference type="ARBA" id="ARBA00023163"/>
    </source>
</evidence>
<dbReference type="OrthoDB" id="9775106at2"/>
<dbReference type="InterPro" id="IPR028082">
    <property type="entry name" value="Peripla_BP_I"/>
</dbReference>
<dbReference type="RefSeq" id="WP_144848559.1">
    <property type="nucleotide sequence ID" value="NZ_VNJI01000019.1"/>
</dbReference>
<dbReference type="InterPro" id="IPR046335">
    <property type="entry name" value="LacI/GalR-like_sensor"/>
</dbReference>
<dbReference type="PROSITE" id="PS00356">
    <property type="entry name" value="HTH_LACI_1"/>
    <property type="match status" value="1"/>
</dbReference>
<sequence>MSIREIAKRTGVSVSTVSRALNNYADVNQETRLKIMQVAEELNYFPNSSARSLVMRKTHLIALFCGDQISSNFDAYIQEINAVRTVAGNAGYDLLIFSNRNKERATYATLCRERSVDGAFLILNREEKKKKDQIAELERLGVPCVTVNFKLDGERCSYAECDNFQGTKDAVLHLIGLGHRKIGFIGGDTYGKAGVDRVNGYISALHETGILLDSQLMQFGYFTENGAREAAKKIMDTVPDVTAIFVASDTMALTVIDILRSRGLQVPEDISIVGFGDTKEGKYAQPPLTTVNLMKYEQGKLATEFLIRMIEDPKEHPAPVTFPCQLIVRGSTDYAKS</sequence>
<proteinExistence type="predicted"/>
<dbReference type="InterPro" id="IPR010982">
    <property type="entry name" value="Lambda_DNA-bd_dom_sf"/>
</dbReference>
<dbReference type="CDD" id="cd06267">
    <property type="entry name" value="PBP1_LacI_sugar_binding-like"/>
    <property type="match status" value="1"/>
</dbReference>
<dbReference type="EMBL" id="VNJI01000019">
    <property type="protein sequence ID" value="TVY08833.1"/>
    <property type="molecule type" value="Genomic_DNA"/>
</dbReference>
<dbReference type="SUPFAM" id="SSF47413">
    <property type="entry name" value="lambda repressor-like DNA-binding domains"/>
    <property type="match status" value="1"/>
</dbReference>
<accession>A0A559K9R3</accession>
<dbReference type="AlphaFoldDB" id="A0A559K9R3"/>
<dbReference type="InterPro" id="IPR000843">
    <property type="entry name" value="HTH_LacI"/>
</dbReference>
<evidence type="ECO:0000313" key="7">
    <source>
        <dbReference type="Proteomes" id="UP000317036"/>
    </source>
</evidence>
<keyword evidence="2" id="KW-0238">DNA-binding</keyword>
<dbReference type="GO" id="GO:0003700">
    <property type="term" value="F:DNA-binding transcription factor activity"/>
    <property type="evidence" value="ECO:0007669"/>
    <property type="project" value="TreeGrafter"/>
</dbReference>
<evidence type="ECO:0000256" key="2">
    <source>
        <dbReference type="ARBA" id="ARBA00023125"/>
    </source>
</evidence>
<evidence type="ECO:0000313" key="6">
    <source>
        <dbReference type="EMBL" id="TVY08833.1"/>
    </source>
</evidence>
<feature type="domain" description="HTH cro/C1-type" evidence="5">
    <location>
        <begin position="1"/>
        <end position="45"/>
    </location>
</feature>
<dbReference type="PANTHER" id="PTHR30146">
    <property type="entry name" value="LACI-RELATED TRANSCRIPTIONAL REPRESSOR"/>
    <property type="match status" value="1"/>
</dbReference>
<gene>
    <name evidence="6" type="ORF">FPZ49_16280</name>
</gene>
<dbReference type="CDD" id="cd01392">
    <property type="entry name" value="HTH_LacI"/>
    <property type="match status" value="1"/>
</dbReference>
<dbReference type="Gene3D" id="3.40.50.2300">
    <property type="match status" value="2"/>
</dbReference>
<dbReference type="InterPro" id="IPR001387">
    <property type="entry name" value="Cro/C1-type_HTH"/>
</dbReference>
<reference evidence="6 7" key="1">
    <citation type="submission" date="2019-07" db="EMBL/GenBank/DDBJ databases">
        <authorList>
            <person name="Kim J."/>
        </authorList>
    </citation>
    <scope>NUCLEOTIDE SEQUENCE [LARGE SCALE GENOMIC DNA]</scope>
    <source>
        <strain evidence="6 7">JC52</strain>
    </source>
</reference>
<keyword evidence="1" id="KW-0805">Transcription regulation</keyword>
<dbReference type="Pfam" id="PF13377">
    <property type="entry name" value="Peripla_BP_3"/>
    <property type="match status" value="1"/>
</dbReference>
<dbReference type="PANTHER" id="PTHR30146:SF109">
    <property type="entry name" value="HTH-TYPE TRANSCRIPTIONAL REGULATOR GALS"/>
    <property type="match status" value="1"/>
</dbReference>
<evidence type="ECO:0000259" key="5">
    <source>
        <dbReference type="PROSITE" id="PS50943"/>
    </source>
</evidence>
<dbReference type="SUPFAM" id="SSF53822">
    <property type="entry name" value="Periplasmic binding protein-like I"/>
    <property type="match status" value="1"/>
</dbReference>
<evidence type="ECO:0000259" key="4">
    <source>
        <dbReference type="PROSITE" id="PS50932"/>
    </source>
</evidence>
<name>A0A559K9R3_9BACL</name>
<dbReference type="PROSITE" id="PS50932">
    <property type="entry name" value="HTH_LACI_2"/>
    <property type="match status" value="1"/>
</dbReference>
<evidence type="ECO:0000256" key="1">
    <source>
        <dbReference type="ARBA" id="ARBA00023015"/>
    </source>
</evidence>
<organism evidence="6 7">
    <name type="scientific">Paenibacillus cremeus</name>
    <dbReference type="NCBI Taxonomy" id="2163881"/>
    <lineage>
        <taxon>Bacteria</taxon>
        <taxon>Bacillati</taxon>
        <taxon>Bacillota</taxon>
        <taxon>Bacilli</taxon>
        <taxon>Bacillales</taxon>
        <taxon>Paenibacillaceae</taxon>
        <taxon>Paenibacillus</taxon>
    </lineage>
</organism>
<dbReference type="Pfam" id="PF00356">
    <property type="entry name" value="LacI"/>
    <property type="match status" value="1"/>
</dbReference>
<keyword evidence="3" id="KW-0804">Transcription</keyword>
<dbReference type="Proteomes" id="UP000317036">
    <property type="component" value="Unassembled WGS sequence"/>
</dbReference>
<keyword evidence="7" id="KW-1185">Reference proteome</keyword>
<feature type="domain" description="HTH lacI-type" evidence="4">
    <location>
        <begin position="1"/>
        <end position="55"/>
    </location>
</feature>